<dbReference type="InterPro" id="IPR006127">
    <property type="entry name" value="ZnuA-like"/>
</dbReference>
<feature type="region of interest" description="Disordered" evidence="6">
    <location>
        <begin position="124"/>
        <end position="166"/>
    </location>
</feature>
<dbReference type="AlphaFoldDB" id="A0A4R6AWX1"/>
<evidence type="ECO:0000256" key="5">
    <source>
        <dbReference type="ARBA" id="ARBA00022906"/>
    </source>
</evidence>
<keyword evidence="5" id="KW-0406">Ion transport</keyword>
<comment type="similarity">
    <text evidence="1">Belongs to the bacterial solute-binding protein 9 family.</text>
</comment>
<evidence type="ECO:0000313" key="8">
    <source>
        <dbReference type="EMBL" id="TDL88164.1"/>
    </source>
</evidence>
<evidence type="ECO:0000256" key="7">
    <source>
        <dbReference type="SAM" id="SignalP"/>
    </source>
</evidence>
<accession>A0A4R6AWX1</accession>
<dbReference type="RefSeq" id="WP_133342578.1">
    <property type="nucleotide sequence ID" value="NZ_SMZO01000016.1"/>
</dbReference>
<dbReference type="Gene3D" id="3.40.50.1980">
    <property type="entry name" value="Nitrogenase molybdenum iron protein domain"/>
    <property type="match status" value="2"/>
</dbReference>
<name>A0A4R6AWX1_9RHOB</name>
<keyword evidence="9" id="KW-1185">Reference proteome</keyword>
<evidence type="ECO:0000256" key="2">
    <source>
        <dbReference type="ARBA" id="ARBA00015915"/>
    </source>
</evidence>
<dbReference type="GO" id="GO:0006829">
    <property type="term" value="P:zinc ion transport"/>
    <property type="evidence" value="ECO:0007669"/>
    <property type="project" value="UniProtKB-KW"/>
</dbReference>
<proteinExistence type="inferred from homology"/>
<evidence type="ECO:0000313" key="9">
    <source>
        <dbReference type="Proteomes" id="UP000294562"/>
    </source>
</evidence>
<keyword evidence="3" id="KW-0813">Transport</keyword>
<evidence type="ECO:0000256" key="1">
    <source>
        <dbReference type="ARBA" id="ARBA00011028"/>
    </source>
</evidence>
<keyword evidence="4 7" id="KW-0732">Signal</keyword>
<dbReference type="Proteomes" id="UP000294562">
    <property type="component" value="Unassembled WGS sequence"/>
</dbReference>
<dbReference type="PANTHER" id="PTHR42953">
    <property type="entry name" value="HIGH-AFFINITY ZINC UPTAKE SYSTEM PROTEIN ZNUA-RELATED"/>
    <property type="match status" value="1"/>
</dbReference>
<keyword evidence="5" id="KW-0864">Zinc transport</keyword>
<evidence type="ECO:0000256" key="3">
    <source>
        <dbReference type="ARBA" id="ARBA00022448"/>
    </source>
</evidence>
<gene>
    <name evidence="8" type="ORF">E2L05_08985</name>
</gene>
<dbReference type="SUPFAM" id="SSF53807">
    <property type="entry name" value="Helical backbone' metal receptor"/>
    <property type="match status" value="1"/>
</dbReference>
<sequence length="331" mass="35396">MSNSVFAALVGSTFMLSALSATAAPRVAVDIPPVHSLVAQVMEGVGAPELLISGGSSPHGYALRPSEARVLQSADLVVWVGQNLTPWLGLALPKLAGNATVIELAEVPETHLLDFRDSVVFDASSDQHDEGHDDHEDHAEHDDHDHDEHHEDEDEHDHDHSGYDPHMWLDPDNASAWLGVIAAELSILDPENAALYVANAKAGQANLEQLSAEIDTLLDPVHGGRYVVFHDGYQYFGQKFDMPAAGAIRLSDASDPSPARIAEIRAAVQEGDITCVFSEPQFNPALINPVFEGTEARVVVADPLGALLDPGPSLYGVVLRDLASGLAKCLQ</sequence>
<feature type="compositionally biased region" description="Basic and acidic residues" evidence="6">
    <location>
        <begin position="157"/>
        <end position="166"/>
    </location>
</feature>
<feature type="chain" id="PRO_5020591642" description="High-affinity zinc uptake system protein ZnuA" evidence="7">
    <location>
        <begin position="24"/>
        <end position="331"/>
    </location>
</feature>
<protein>
    <recommendedName>
        <fullName evidence="2">High-affinity zinc uptake system protein ZnuA</fullName>
    </recommendedName>
</protein>
<feature type="signal peptide" evidence="7">
    <location>
        <begin position="1"/>
        <end position="23"/>
    </location>
</feature>
<comment type="caution">
    <text evidence="8">The sequence shown here is derived from an EMBL/GenBank/DDBJ whole genome shotgun (WGS) entry which is preliminary data.</text>
</comment>
<organism evidence="8 9">
    <name type="scientific">Meridianimarinicoccus aquatilis</name>
    <dbReference type="NCBI Taxonomy" id="2552766"/>
    <lineage>
        <taxon>Bacteria</taxon>
        <taxon>Pseudomonadati</taxon>
        <taxon>Pseudomonadota</taxon>
        <taxon>Alphaproteobacteria</taxon>
        <taxon>Rhodobacterales</taxon>
        <taxon>Paracoccaceae</taxon>
        <taxon>Meridianimarinicoccus</taxon>
    </lineage>
</organism>
<evidence type="ECO:0000256" key="6">
    <source>
        <dbReference type="SAM" id="MobiDB-lite"/>
    </source>
</evidence>
<keyword evidence="5" id="KW-0862">Zinc</keyword>
<evidence type="ECO:0000256" key="4">
    <source>
        <dbReference type="ARBA" id="ARBA00022729"/>
    </source>
</evidence>
<reference evidence="8 9" key="1">
    <citation type="submission" date="2019-03" db="EMBL/GenBank/DDBJ databases">
        <title>Rhodobacteraceae bacterium SM1902, a new member of the family Rhodobacteraceae isolated from Yantai.</title>
        <authorList>
            <person name="Sun Y."/>
        </authorList>
    </citation>
    <scope>NUCLEOTIDE SEQUENCE [LARGE SCALE GENOMIC DNA]</scope>
    <source>
        <strain evidence="8 9">SM1902</strain>
    </source>
</reference>
<dbReference type="EMBL" id="SMZO01000016">
    <property type="protein sequence ID" value="TDL88164.1"/>
    <property type="molecule type" value="Genomic_DNA"/>
</dbReference>
<feature type="compositionally biased region" description="Basic and acidic residues" evidence="6">
    <location>
        <begin position="124"/>
        <end position="149"/>
    </location>
</feature>
<dbReference type="OrthoDB" id="7346865at2"/>
<dbReference type="GO" id="GO:0046872">
    <property type="term" value="F:metal ion binding"/>
    <property type="evidence" value="ECO:0007669"/>
    <property type="project" value="InterPro"/>
</dbReference>
<dbReference type="PANTHER" id="PTHR42953:SF3">
    <property type="entry name" value="HIGH-AFFINITY ZINC UPTAKE SYSTEM PROTEIN ZNUA"/>
    <property type="match status" value="1"/>
</dbReference>
<dbReference type="InterPro" id="IPR050492">
    <property type="entry name" value="Bact_metal-bind_prot9"/>
</dbReference>
<dbReference type="Pfam" id="PF01297">
    <property type="entry name" value="ZnuA"/>
    <property type="match status" value="1"/>
</dbReference>